<dbReference type="RefSeq" id="WP_263738643.1">
    <property type="nucleotide sequence ID" value="NZ_JAOWKZ010000001.1"/>
</dbReference>
<dbReference type="Proteomes" id="UP001652564">
    <property type="component" value="Unassembled WGS sequence"/>
</dbReference>
<dbReference type="EMBL" id="JAOWKZ010000001">
    <property type="protein sequence ID" value="MCV2871474.1"/>
    <property type="molecule type" value="Genomic_DNA"/>
</dbReference>
<keyword evidence="2" id="KW-1185">Reference proteome</keyword>
<sequence length="213" mass="24115">MRVVQREGRRGSQKWIQICVARYPNLLQPESLAPIEWVSPLAGDEYAEYRDTAFLDRLGLEALAPNLRTFWPERGPQWDALGLADRAPVLVEAKAHVSEFLSSACQAGPASRGRIEAAFLAVKRDLNADGDVNWAQYFYQYANRLAHLWWFHEQGVKAHLVFVGFLNDHEMKGPVHRETWIAAFEVATYALGLPARHKLSGYIHHVSPDVSLL</sequence>
<evidence type="ECO:0000313" key="1">
    <source>
        <dbReference type="EMBL" id="MCV2871474.1"/>
    </source>
</evidence>
<evidence type="ECO:0008006" key="3">
    <source>
        <dbReference type="Google" id="ProtNLM"/>
    </source>
</evidence>
<reference evidence="1 2" key="1">
    <citation type="submission" date="2022-10" db="EMBL/GenBank/DDBJ databases">
        <title>Defluviimonas sp. nov., isolated from ocean surface sediments.</title>
        <authorList>
            <person name="He W."/>
            <person name="Wang L."/>
            <person name="Zhang D.-F."/>
        </authorList>
    </citation>
    <scope>NUCLEOTIDE SEQUENCE [LARGE SCALE GENOMIC DNA]</scope>
    <source>
        <strain evidence="1 2">WL0050</strain>
    </source>
</reference>
<gene>
    <name evidence="1" type="ORF">OEZ71_04105</name>
</gene>
<evidence type="ECO:0000313" key="2">
    <source>
        <dbReference type="Proteomes" id="UP001652564"/>
    </source>
</evidence>
<accession>A0ABT2ZK22</accession>
<name>A0ABT2ZK22_9RHOB</name>
<organism evidence="1 2">
    <name type="scientific">Albidovulum litorale</name>
    <dbReference type="NCBI Taxonomy" id="2984134"/>
    <lineage>
        <taxon>Bacteria</taxon>
        <taxon>Pseudomonadati</taxon>
        <taxon>Pseudomonadota</taxon>
        <taxon>Alphaproteobacteria</taxon>
        <taxon>Rhodobacterales</taxon>
        <taxon>Paracoccaceae</taxon>
        <taxon>Albidovulum</taxon>
    </lineage>
</organism>
<comment type="caution">
    <text evidence="1">The sequence shown here is derived from an EMBL/GenBank/DDBJ whole genome shotgun (WGS) entry which is preliminary data.</text>
</comment>
<protein>
    <recommendedName>
        <fullName evidence="3">Restriction endonuclease</fullName>
    </recommendedName>
</protein>
<proteinExistence type="predicted"/>